<evidence type="ECO:0000313" key="2">
    <source>
        <dbReference type="EMBL" id="GIH76820.1"/>
    </source>
</evidence>
<dbReference type="EMBL" id="BOOH01000023">
    <property type="protein sequence ID" value="GIH76820.1"/>
    <property type="molecule type" value="Genomic_DNA"/>
</dbReference>
<dbReference type="AlphaFoldDB" id="A0A8J3W5R2"/>
<sequence>MPMNKKALGLAVLAGATAALLGGPGPAAGAVTGPPVQPTAPAAQFTPPAVQPTTSAAQPTTLAAQPATGPATRAAAAAPLLVGLIPQHVPQTDGLRMALTAGLPPTPGVTGIRVTQEPDLSLQTQKWELRFAPGGAVLQIVNAHTGLCLRGSSVAGDIVRQVKCLPSASVDDSRQFWRDRQTLHNGVVVHRYENADSKLYMGIRNSSPQKGALLESQVLNNLPSQKFKLK</sequence>
<proteinExistence type="predicted"/>
<dbReference type="SUPFAM" id="SSF50370">
    <property type="entry name" value="Ricin B-like lectins"/>
    <property type="match status" value="1"/>
</dbReference>
<reference evidence="2 3" key="1">
    <citation type="submission" date="2021-01" db="EMBL/GenBank/DDBJ databases">
        <title>Whole genome shotgun sequence of Planobispora longispora NBRC 13918.</title>
        <authorList>
            <person name="Komaki H."/>
            <person name="Tamura T."/>
        </authorList>
    </citation>
    <scope>NUCLEOTIDE SEQUENCE [LARGE SCALE GENOMIC DNA]</scope>
    <source>
        <strain evidence="2 3">NBRC 13918</strain>
    </source>
</reference>
<protein>
    <recommendedName>
        <fullName evidence="4">Ricin B lectin domain-containing protein</fullName>
    </recommendedName>
</protein>
<name>A0A8J3W5R2_9ACTN</name>
<accession>A0A8J3W5R2</accession>
<keyword evidence="3" id="KW-1185">Reference proteome</keyword>
<feature type="signal peptide" evidence="1">
    <location>
        <begin position="1"/>
        <end position="29"/>
    </location>
</feature>
<feature type="chain" id="PRO_5035230569" description="Ricin B lectin domain-containing protein" evidence="1">
    <location>
        <begin position="30"/>
        <end position="230"/>
    </location>
</feature>
<organism evidence="2 3">
    <name type="scientific">Planobispora longispora</name>
    <dbReference type="NCBI Taxonomy" id="28887"/>
    <lineage>
        <taxon>Bacteria</taxon>
        <taxon>Bacillati</taxon>
        <taxon>Actinomycetota</taxon>
        <taxon>Actinomycetes</taxon>
        <taxon>Streptosporangiales</taxon>
        <taxon>Streptosporangiaceae</taxon>
        <taxon>Planobispora</taxon>
    </lineage>
</organism>
<dbReference type="CDD" id="cd00161">
    <property type="entry name" value="beta-trefoil_Ricin-like"/>
    <property type="match status" value="1"/>
</dbReference>
<dbReference type="InterPro" id="IPR035992">
    <property type="entry name" value="Ricin_B-like_lectins"/>
</dbReference>
<evidence type="ECO:0000313" key="3">
    <source>
        <dbReference type="Proteomes" id="UP000616724"/>
    </source>
</evidence>
<evidence type="ECO:0000256" key="1">
    <source>
        <dbReference type="SAM" id="SignalP"/>
    </source>
</evidence>
<keyword evidence="1" id="KW-0732">Signal</keyword>
<evidence type="ECO:0008006" key="4">
    <source>
        <dbReference type="Google" id="ProtNLM"/>
    </source>
</evidence>
<gene>
    <name evidence="2" type="ORF">Plo01_32490</name>
</gene>
<dbReference type="Proteomes" id="UP000616724">
    <property type="component" value="Unassembled WGS sequence"/>
</dbReference>
<comment type="caution">
    <text evidence="2">The sequence shown here is derived from an EMBL/GenBank/DDBJ whole genome shotgun (WGS) entry which is preliminary data.</text>
</comment>
<dbReference type="Gene3D" id="2.80.10.50">
    <property type="match status" value="1"/>
</dbReference>